<keyword evidence="3" id="KW-1185">Reference proteome</keyword>
<feature type="compositionally biased region" description="Basic residues" evidence="1">
    <location>
        <begin position="40"/>
        <end position="51"/>
    </location>
</feature>
<accession>A0A4Q2RX73</accession>
<gene>
    <name evidence="2" type="ORF">EUA93_04085</name>
</gene>
<evidence type="ECO:0000313" key="3">
    <source>
        <dbReference type="Proteomes" id="UP000294071"/>
    </source>
</evidence>
<dbReference type="Proteomes" id="UP000294071">
    <property type="component" value="Unassembled WGS sequence"/>
</dbReference>
<name>A0A4Q2RX73_9ACTN</name>
<feature type="region of interest" description="Disordered" evidence="1">
    <location>
        <begin position="40"/>
        <end position="75"/>
    </location>
</feature>
<evidence type="ECO:0000313" key="2">
    <source>
        <dbReference type="EMBL" id="RYB93608.1"/>
    </source>
</evidence>
<dbReference type="AlphaFoldDB" id="A0A4Q2RX73"/>
<organism evidence="2 3">
    <name type="scientific">Nocardioides oleivorans</name>
    <dbReference type="NCBI Taxonomy" id="273676"/>
    <lineage>
        <taxon>Bacteria</taxon>
        <taxon>Bacillati</taxon>
        <taxon>Actinomycetota</taxon>
        <taxon>Actinomycetes</taxon>
        <taxon>Propionibacteriales</taxon>
        <taxon>Nocardioidaceae</taxon>
        <taxon>Nocardioides</taxon>
    </lineage>
</organism>
<dbReference type="EMBL" id="SDWT01000001">
    <property type="protein sequence ID" value="RYB93608.1"/>
    <property type="molecule type" value="Genomic_DNA"/>
</dbReference>
<feature type="compositionally biased region" description="Pro residues" evidence="1">
    <location>
        <begin position="52"/>
        <end position="67"/>
    </location>
</feature>
<protein>
    <submittedName>
        <fullName evidence="2">Uncharacterized protein</fullName>
    </submittedName>
</protein>
<proteinExistence type="predicted"/>
<reference evidence="2 3" key="1">
    <citation type="submission" date="2019-01" db="EMBL/GenBank/DDBJ databases">
        <title>Novel species of Nocardioides.</title>
        <authorList>
            <person name="Liu Q."/>
            <person name="Xin Y.-H."/>
        </authorList>
    </citation>
    <scope>NUCLEOTIDE SEQUENCE [LARGE SCALE GENOMIC DNA]</scope>
    <source>
        <strain evidence="2 3">CGMCC 4.6882</strain>
    </source>
</reference>
<sequence length="75" mass="8327">MVRTGGGARTVGRAGRIVGCEQELSDGAWRWSGCWPRLPARRARAPPRHPPPHPPRAPRPPHPPRPPRPPRRSPT</sequence>
<evidence type="ECO:0000256" key="1">
    <source>
        <dbReference type="SAM" id="MobiDB-lite"/>
    </source>
</evidence>
<comment type="caution">
    <text evidence="2">The sequence shown here is derived from an EMBL/GenBank/DDBJ whole genome shotgun (WGS) entry which is preliminary data.</text>
</comment>